<evidence type="ECO:0000256" key="1">
    <source>
        <dbReference type="ARBA" id="ARBA00023157"/>
    </source>
</evidence>
<feature type="compositionally biased region" description="Polar residues" evidence="3">
    <location>
        <begin position="212"/>
        <end position="224"/>
    </location>
</feature>
<dbReference type="EnsemblMetazoa" id="XM_030987439">
    <property type="protein sequence ID" value="XP_030843299"/>
    <property type="gene ID" value="LOC105444242"/>
</dbReference>
<evidence type="ECO:0000313" key="7">
    <source>
        <dbReference type="EnsemblMetazoa" id="XP_030843299"/>
    </source>
</evidence>
<dbReference type="InterPro" id="IPR000082">
    <property type="entry name" value="SEA_dom"/>
</dbReference>
<sequence length="1294" mass="136988">MPSATMVVTMHRIFCISILVCGLFGGSFYVTAQECSSIPLSDPTRVVATPPQYGSNYTFYERVSLSCNATGEYTFTGNDYSYCEGNNQWNPDPATVICYERCAGSLIPDDVTQEDLEGNAKTYYEHGEYIYLSCSASQTLIGPSRITCLDGSIGDDAVSCAGGTTMAVYTTSQATTSSAPSTTAQQDETTLAFQTIINTVMGSTTSHDDGLTTGQPDVSTQAQTKPLTSTDYITTTPVITVEFSTVVPTDVSATTVQESTTGAPPFTELSTTNMAEATTISTDIHSAMSTRFMSTDVYEPTTFQTLFATDTPGRTINTDPGVTVTTSGSTDEVTLAITDEPVTFSTSLLATDADDATTFQTLFSTNTPGRTISTDPGVTVSTRRSTDEATLAITDVSVTFSTPVLATDADSATTFQTAIKTDTPESTSGTESSVATDVATASDATAINPATTMPTTEPITTGFTDLPRTDGNLVTTSATDVSATDDDVTTSPVKGTEVVTAIVTVTEGITEIDGFTTSPVEATEEVTAEVTVTEVITEIDGSTTPPVEATEEVTAVVTVTEGITEIDGFTTSPVEATEAVTAVVTVTEGITEIDGFTTSPVEATEEVTAVVTVTKGITEIDGFTTSPVEATEEVTAVVTGTEVITEIDGFTTSPVEATEIDGLTTSPVEATEVVTAVVTGTEVITDVDGVTTSPVEATEVVTAEVTVTEVITEIDGFTTPPVEATEVVTAEVTVTEVITVIDDLTTSPVEATEVVTAEVTVTEVVTEIDGFTTNTTTPGGSDMTTTMMPQTCEGFCDPDRERCVTGSEGPECECLPGFYRITEDKTKTNIQCTEAILFEVDARITEIDWQTVEFSEDLRNSSSARFIYLDDLLCNAVASVQDSTSDFLVCQVTSFSDGSIVAAIEQYFDALSNATEIEVYNETIAAFVENNITADVTRVELVVPSIPTTVSAPTTTQVITAATTEHRTSGRTTHTSGPIASSGTAGATRETESSTTQFVTTAKPAKNTADTTLLVLYILIPVVALLLLIAIGFILYQNKKVSAQYGAYNPGGKKSKVSKTSKKANASNKDTNGHVNTAFYDGIVTSVDECTQTSGPQSSGHDRPDNGVVVTEDIDHMVYPYPWNEPGRLEGDDDVNAIYAKVDRKSAKEVTHKNPPVIVEIELKPVVVEEPQSPPVDWAAVDPELGAVEKETSVTEAVEIDSDRNSHDQDAVDEQVDDNENGEHEVNNTGLQTEVDEEPDYIVIEGFELNASSSNDGSTSKDDGSLNLDAISLELMSTMENEMDKRLNNRSTPC</sequence>
<feature type="domain" description="Sushi" evidence="6">
    <location>
        <begin position="33"/>
        <end position="100"/>
    </location>
</feature>
<feature type="region of interest" description="Disordered" evidence="3">
    <location>
        <begin position="204"/>
        <end position="224"/>
    </location>
</feature>
<dbReference type="InParanoid" id="A0A7M7NXX6"/>
<dbReference type="OMA" id="RIFCISI"/>
<dbReference type="SMART" id="SM00032">
    <property type="entry name" value="CCP"/>
    <property type="match status" value="2"/>
</dbReference>
<feature type="transmembrane region" description="Helical" evidence="4">
    <location>
        <begin position="1014"/>
        <end position="1036"/>
    </location>
</feature>
<dbReference type="KEGG" id="spu:105444242"/>
<organism evidence="7 8">
    <name type="scientific">Strongylocentrotus purpuratus</name>
    <name type="common">Purple sea urchin</name>
    <dbReference type="NCBI Taxonomy" id="7668"/>
    <lineage>
        <taxon>Eukaryota</taxon>
        <taxon>Metazoa</taxon>
        <taxon>Echinodermata</taxon>
        <taxon>Eleutherozoa</taxon>
        <taxon>Echinozoa</taxon>
        <taxon>Echinoidea</taxon>
        <taxon>Euechinoidea</taxon>
        <taxon>Echinacea</taxon>
        <taxon>Camarodonta</taxon>
        <taxon>Echinidea</taxon>
        <taxon>Strongylocentrotidae</taxon>
        <taxon>Strongylocentrotus</taxon>
    </lineage>
</organism>
<dbReference type="GeneID" id="105444242"/>
<evidence type="ECO:0008006" key="9">
    <source>
        <dbReference type="Google" id="ProtNLM"/>
    </source>
</evidence>
<proteinExistence type="predicted"/>
<reference evidence="8" key="1">
    <citation type="submission" date="2015-02" db="EMBL/GenBank/DDBJ databases">
        <title>Genome sequencing for Strongylocentrotus purpuratus.</title>
        <authorList>
            <person name="Murali S."/>
            <person name="Liu Y."/>
            <person name="Vee V."/>
            <person name="English A."/>
            <person name="Wang M."/>
            <person name="Skinner E."/>
            <person name="Han Y."/>
            <person name="Muzny D.M."/>
            <person name="Worley K.C."/>
            <person name="Gibbs R.A."/>
        </authorList>
    </citation>
    <scope>NUCLEOTIDE SEQUENCE</scope>
</reference>
<accession>A0A7M7NXX6</accession>
<evidence type="ECO:0000256" key="2">
    <source>
        <dbReference type="PROSITE-ProRule" id="PRU00302"/>
    </source>
</evidence>
<feature type="compositionally biased region" description="Polar residues" evidence="3">
    <location>
        <begin position="970"/>
        <end position="985"/>
    </location>
</feature>
<feature type="region of interest" description="Disordered" evidence="3">
    <location>
        <begin position="420"/>
        <end position="472"/>
    </location>
</feature>
<dbReference type="Gene3D" id="2.10.70.10">
    <property type="entry name" value="Complement Module, domain 1"/>
    <property type="match status" value="1"/>
</dbReference>
<dbReference type="OrthoDB" id="10176777at2759"/>
<dbReference type="PROSITE" id="PS50923">
    <property type="entry name" value="SUSHI"/>
    <property type="match status" value="1"/>
</dbReference>
<comment type="caution">
    <text evidence="2">Lacks conserved residue(s) required for the propagation of feature annotation.</text>
</comment>
<feature type="compositionally biased region" description="Basic and acidic residues" evidence="3">
    <location>
        <begin position="1201"/>
        <end position="1210"/>
    </location>
</feature>
<evidence type="ECO:0000313" key="8">
    <source>
        <dbReference type="Proteomes" id="UP000007110"/>
    </source>
</evidence>
<dbReference type="GO" id="GO:0005634">
    <property type="term" value="C:nucleus"/>
    <property type="evidence" value="ECO:0000318"/>
    <property type="project" value="GO_Central"/>
</dbReference>
<keyword evidence="8" id="KW-1185">Reference proteome</keyword>
<feature type="region of interest" description="Disordered" evidence="3">
    <location>
        <begin position="1049"/>
        <end position="1070"/>
    </location>
</feature>
<evidence type="ECO:0000259" key="5">
    <source>
        <dbReference type="PROSITE" id="PS50024"/>
    </source>
</evidence>
<feature type="domain" description="SEA" evidence="5">
    <location>
        <begin position="834"/>
        <end position="953"/>
    </location>
</feature>
<evidence type="ECO:0000259" key="6">
    <source>
        <dbReference type="PROSITE" id="PS50923"/>
    </source>
</evidence>
<protein>
    <recommendedName>
        <fullName evidence="9">Sushi domain-containing protein</fullName>
    </recommendedName>
</protein>
<name>A0A7M7NXX6_STRPU</name>
<feature type="compositionally biased region" description="Low complexity" evidence="3">
    <location>
        <begin position="432"/>
        <end position="464"/>
    </location>
</feature>
<keyword evidence="2" id="KW-0768">Sushi</keyword>
<keyword evidence="4" id="KW-1133">Transmembrane helix</keyword>
<keyword evidence="4" id="KW-0472">Membrane</keyword>
<feature type="compositionally biased region" description="Polar residues" evidence="3">
    <location>
        <begin position="420"/>
        <end position="431"/>
    </location>
</feature>
<feature type="compositionally biased region" description="Acidic residues" evidence="3">
    <location>
        <begin position="1211"/>
        <end position="1220"/>
    </location>
</feature>
<dbReference type="Proteomes" id="UP000007110">
    <property type="component" value="Unassembled WGS sequence"/>
</dbReference>
<dbReference type="RefSeq" id="XP_030843299.1">
    <property type="nucleotide sequence ID" value="XM_030987439.1"/>
</dbReference>
<dbReference type="PANTHER" id="PTHR37541">
    <property type="entry name" value="SRP40_C DOMAIN-CONTAINING PROTEIN"/>
    <property type="match status" value="1"/>
</dbReference>
<keyword evidence="4" id="KW-0812">Transmembrane</keyword>
<feature type="compositionally biased region" description="Basic residues" evidence="3">
    <location>
        <begin position="1053"/>
        <end position="1062"/>
    </location>
</feature>
<dbReference type="InterPro" id="IPR000436">
    <property type="entry name" value="Sushi_SCR_CCP_dom"/>
</dbReference>
<reference evidence="7" key="2">
    <citation type="submission" date="2021-01" db="UniProtKB">
        <authorList>
            <consortium name="EnsemblMetazoa"/>
        </authorList>
    </citation>
    <scope>IDENTIFICATION</scope>
</reference>
<dbReference type="PROSITE" id="PS50024">
    <property type="entry name" value="SEA"/>
    <property type="match status" value="1"/>
</dbReference>
<dbReference type="PANTHER" id="PTHR37541:SF1">
    <property type="entry name" value="LISH DOMAIN-CONTAINING PROTEIN"/>
    <property type="match status" value="1"/>
</dbReference>
<keyword evidence="1" id="KW-1015">Disulfide bond</keyword>
<evidence type="ECO:0000256" key="4">
    <source>
        <dbReference type="SAM" id="Phobius"/>
    </source>
</evidence>
<dbReference type="CDD" id="cd00033">
    <property type="entry name" value="CCP"/>
    <property type="match status" value="1"/>
</dbReference>
<feature type="region of interest" description="Disordered" evidence="3">
    <location>
        <begin position="965"/>
        <end position="999"/>
    </location>
</feature>
<evidence type="ECO:0000256" key="3">
    <source>
        <dbReference type="SAM" id="MobiDB-lite"/>
    </source>
</evidence>
<feature type="region of interest" description="Disordered" evidence="3">
    <location>
        <begin position="1199"/>
        <end position="1226"/>
    </location>
</feature>